<dbReference type="EMBL" id="VSWD01000005">
    <property type="protein sequence ID" value="KAK3103267.1"/>
    <property type="molecule type" value="Genomic_DNA"/>
</dbReference>
<dbReference type="Proteomes" id="UP001186944">
    <property type="component" value="Unassembled WGS sequence"/>
</dbReference>
<dbReference type="Pfam" id="PF24494">
    <property type="entry name" value="DUF7587"/>
    <property type="match status" value="1"/>
</dbReference>
<gene>
    <name evidence="2" type="ORF">FSP39_017994</name>
</gene>
<protein>
    <recommendedName>
        <fullName evidence="1">DUF7587 domain-containing protein</fullName>
    </recommendedName>
</protein>
<name>A0AA88YDE4_PINIB</name>
<comment type="caution">
    <text evidence="2">The sequence shown here is derived from an EMBL/GenBank/DDBJ whole genome shotgun (WGS) entry which is preliminary data.</text>
</comment>
<dbReference type="InterPro" id="IPR056009">
    <property type="entry name" value="DUF7587"/>
</dbReference>
<feature type="domain" description="DUF7587" evidence="1">
    <location>
        <begin position="23"/>
        <end position="126"/>
    </location>
</feature>
<evidence type="ECO:0000259" key="1">
    <source>
        <dbReference type="Pfam" id="PF24494"/>
    </source>
</evidence>
<evidence type="ECO:0000313" key="3">
    <source>
        <dbReference type="Proteomes" id="UP001186944"/>
    </source>
</evidence>
<proteinExistence type="predicted"/>
<organism evidence="2 3">
    <name type="scientific">Pinctada imbricata</name>
    <name type="common">Atlantic pearl-oyster</name>
    <name type="synonym">Pinctada martensii</name>
    <dbReference type="NCBI Taxonomy" id="66713"/>
    <lineage>
        <taxon>Eukaryota</taxon>
        <taxon>Metazoa</taxon>
        <taxon>Spiralia</taxon>
        <taxon>Lophotrochozoa</taxon>
        <taxon>Mollusca</taxon>
        <taxon>Bivalvia</taxon>
        <taxon>Autobranchia</taxon>
        <taxon>Pteriomorphia</taxon>
        <taxon>Pterioida</taxon>
        <taxon>Pterioidea</taxon>
        <taxon>Pteriidae</taxon>
        <taxon>Pinctada</taxon>
    </lineage>
</organism>
<dbReference type="AlphaFoldDB" id="A0AA88YDE4"/>
<evidence type="ECO:0000313" key="2">
    <source>
        <dbReference type="EMBL" id="KAK3103267.1"/>
    </source>
</evidence>
<reference evidence="2" key="1">
    <citation type="submission" date="2019-08" db="EMBL/GenBank/DDBJ databases">
        <title>The improved chromosome-level genome for the pearl oyster Pinctada fucata martensii using PacBio sequencing and Hi-C.</title>
        <authorList>
            <person name="Zheng Z."/>
        </authorList>
    </citation>
    <scope>NUCLEOTIDE SEQUENCE</scope>
    <source>
        <strain evidence="2">ZZ-2019</strain>
        <tissue evidence="2">Adductor muscle</tissue>
    </source>
</reference>
<keyword evidence="3" id="KW-1185">Reference proteome</keyword>
<sequence>MSNRYLYRLLNETDDPDVGITSKDPDADEEVEEHVGHGSAAGYESQFISTTSNYDAVYDFAQLTYKTFIRVVKIDLEKLKMESEIEVIDLTDEDIRDEHIKFQRADRFAQKFDEVLLVGCIPPSCIKLIYAGEKKLMPMTEPDTDSSCSESGSDDQSYDEDECGYLCDQFGHKMVFHD</sequence>
<accession>A0AA88YDE4</accession>